<evidence type="ECO:0000313" key="2">
    <source>
        <dbReference type="EMBL" id="MBC9247873.1"/>
    </source>
</evidence>
<accession>A0A926G8L5</accession>
<dbReference type="Proteomes" id="UP000608594">
    <property type="component" value="Unassembled WGS sequence"/>
</dbReference>
<dbReference type="InterPro" id="IPR049625">
    <property type="entry name" value="Glyco_transf_61_cat"/>
</dbReference>
<feature type="domain" description="Glycosyltransferase 61 catalytic" evidence="1">
    <location>
        <begin position="69"/>
        <end position="220"/>
    </location>
</feature>
<reference evidence="2" key="1">
    <citation type="submission" date="2020-08" db="EMBL/GenBank/DDBJ databases">
        <title>Paracoccus amoyensis sp. nov., isolated from the surface seawater at coast of Xiamen, Fujian.</title>
        <authorList>
            <person name="Lyu L."/>
        </authorList>
    </citation>
    <scope>NUCLEOTIDE SEQUENCE</scope>
    <source>
        <strain evidence="2">11-3</strain>
    </source>
</reference>
<organism evidence="2 3">
    <name type="scientific">Paracoccus amoyensis</name>
    <dbReference type="NCBI Taxonomy" id="2760093"/>
    <lineage>
        <taxon>Bacteria</taxon>
        <taxon>Pseudomonadati</taxon>
        <taxon>Pseudomonadota</taxon>
        <taxon>Alphaproteobacteria</taxon>
        <taxon>Rhodobacterales</taxon>
        <taxon>Paracoccaceae</taxon>
        <taxon>Paracoccus</taxon>
    </lineage>
</organism>
<evidence type="ECO:0000259" key="1">
    <source>
        <dbReference type="Pfam" id="PF04577"/>
    </source>
</evidence>
<dbReference type="GO" id="GO:0016757">
    <property type="term" value="F:glycosyltransferase activity"/>
    <property type="evidence" value="ECO:0007669"/>
    <property type="project" value="InterPro"/>
</dbReference>
<dbReference type="AlphaFoldDB" id="A0A926G8L5"/>
<name>A0A926G8L5_9RHOB</name>
<sequence length="291" mass="32326">MLTADHYTETPLATYDLRDATVIGGIIFNRDAPVLHSSFVQAGLSDILRSAPVLEDTVLINSMAGLRYFGHWLGDDTSAFEAFRGQSNVISLPLPAWDNTPVYASLFNHDWSQQMVVRSRKLTLVRDLGFSRAKADRYRTLRDRLRQNFGTVPDNRTKIVFLRRGPTGDRREIANSAELENRLAAAGVSIVTAEGDTRQLISQMLDAAVIITVEGSQSRHATYNLRDGGGMLTLLPPDRFYVAAHEWLRCLDMHSGMVIGSMAESGFTIDPDEVLAMVDQLLMRIDRQAAG</sequence>
<evidence type="ECO:0000313" key="3">
    <source>
        <dbReference type="Proteomes" id="UP000608594"/>
    </source>
</evidence>
<comment type="caution">
    <text evidence="2">The sequence shown here is derived from an EMBL/GenBank/DDBJ whole genome shotgun (WGS) entry which is preliminary data.</text>
</comment>
<dbReference type="EMBL" id="JACOQL010000004">
    <property type="protein sequence ID" value="MBC9247873.1"/>
    <property type="molecule type" value="Genomic_DNA"/>
</dbReference>
<keyword evidence="3" id="KW-1185">Reference proteome</keyword>
<proteinExistence type="predicted"/>
<dbReference type="Pfam" id="PF04577">
    <property type="entry name" value="Glyco_transf_61"/>
    <property type="match status" value="1"/>
</dbReference>
<protein>
    <submittedName>
        <fullName evidence="2">Glycosyltransferase family 61 protein</fullName>
    </submittedName>
</protein>
<gene>
    <name evidence="2" type="ORF">H4P12_14425</name>
</gene>